<organism evidence="2 3">
    <name type="scientific">Halorubrum persicum</name>
    <dbReference type="NCBI Taxonomy" id="1383844"/>
    <lineage>
        <taxon>Archaea</taxon>
        <taxon>Methanobacteriati</taxon>
        <taxon>Methanobacteriota</taxon>
        <taxon>Stenosarchaea group</taxon>
        <taxon>Halobacteria</taxon>
        <taxon>Halobacteriales</taxon>
        <taxon>Haloferacaceae</taxon>
        <taxon>Halorubrum</taxon>
    </lineage>
</organism>
<sequence length="244" mass="25539">MAKPTESYPETATHGSTKRETNGEGDAALQEALSTHGEALAEAVDSTDELQDVLSTAVLIAASADEDELEHVTASAANLVAAADGLSTDGAATLATDLGDNAEELSASLDTVLVLQREGHLDDLVAIATAFTESLSAAEVEELSTTLEDNGTEIVEALDLVLELQRGGQLEELVDLANTLSALEIDEDTAEGLNNLLGAVGEAQRSSERVGVLGLLRELRSRDARDGLGYLVEFLKAQGRGLRR</sequence>
<comment type="caution">
    <text evidence="2">The sequence shown here is derived from an EMBL/GenBank/DDBJ whole genome shotgun (WGS) entry which is preliminary data.</text>
</comment>
<dbReference type="AlphaFoldDB" id="A0A2G1WEQ7"/>
<protein>
    <recommendedName>
        <fullName evidence="4">DUF1641 domain-containing protein</fullName>
    </recommendedName>
</protein>
<keyword evidence="3" id="KW-1185">Reference proteome</keyword>
<evidence type="ECO:0008006" key="4">
    <source>
        <dbReference type="Google" id="ProtNLM"/>
    </source>
</evidence>
<dbReference type="OrthoDB" id="56850at2157"/>
<dbReference type="Proteomes" id="UP000222824">
    <property type="component" value="Unassembled WGS sequence"/>
</dbReference>
<dbReference type="RefSeq" id="WP_099256845.1">
    <property type="nucleotide sequence ID" value="NZ_NHOA01000156.1"/>
</dbReference>
<feature type="region of interest" description="Disordered" evidence="1">
    <location>
        <begin position="1"/>
        <end position="26"/>
    </location>
</feature>
<dbReference type="InterPro" id="IPR012440">
    <property type="entry name" value="DUF1641"/>
</dbReference>
<proteinExistence type="predicted"/>
<evidence type="ECO:0000313" key="2">
    <source>
        <dbReference type="EMBL" id="PHQ37455.1"/>
    </source>
</evidence>
<evidence type="ECO:0000313" key="3">
    <source>
        <dbReference type="Proteomes" id="UP000222824"/>
    </source>
</evidence>
<dbReference type="Pfam" id="PF07849">
    <property type="entry name" value="DUF1641"/>
    <property type="match status" value="1"/>
</dbReference>
<name>A0A2G1WEQ7_9EURY</name>
<gene>
    <name evidence="2" type="ORF">DJ69_17020</name>
</gene>
<reference evidence="2 3" key="1">
    <citation type="journal article" date="2014" name="Front. Microbiol.">
        <title>Population and genomic analysis of the genus Halorubrum.</title>
        <authorList>
            <person name="Fullmer M.S."/>
            <person name="Soucy S.M."/>
            <person name="Swithers K.S."/>
            <person name="Makkay A.M."/>
            <person name="Wheeler R."/>
            <person name="Ventosa A."/>
            <person name="Gogarten J.P."/>
            <person name="Papke R.T."/>
        </authorList>
    </citation>
    <scope>NUCLEOTIDE SEQUENCE [LARGE SCALE GENOMIC DNA]</scope>
    <source>
        <strain evidence="2 3">C49</strain>
    </source>
</reference>
<dbReference type="EMBL" id="NHOA01000156">
    <property type="protein sequence ID" value="PHQ37455.1"/>
    <property type="molecule type" value="Genomic_DNA"/>
</dbReference>
<evidence type="ECO:0000256" key="1">
    <source>
        <dbReference type="SAM" id="MobiDB-lite"/>
    </source>
</evidence>
<accession>A0A2G1WEQ7</accession>